<evidence type="ECO:0000313" key="4">
    <source>
        <dbReference type="EMBL" id="TDM03108.1"/>
    </source>
</evidence>
<evidence type="ECO:0000256" key="2">
    <source>
        <dbReference type="ARBA" id="ARBA00023315"/>
    </source>
</evidence>
<gene>
    <name evidence="4" type="ORF">ERX37_03210</name>
</gene>
<evidence type="ECO:0000256" key="1">
    <source>
        <dbReference type="ARBA" id="ARBA00022679"/>
    </source>
</evidence>
<dbReference type="NCBIfam" id="NF040503">
    <property type="entry name" value="resist_ArsN1a"/>
    <property type="match status" value="1"/>
</dbReference>
<protein>
    <submittedName>
        <fullName evidence="4">N-acetyltransferase family protein</fullName>
    </submittedName>
</protein>
<keyword evidence="5" id="KW-1185">Reference proteome</keyword>
<dbReference type="Proteomes" id="UP000295328">
    <property type="component" value="Unassembled WGS sequence"/>
</dbReference>
<dbReference type="Pfam" id="PF13420">
    <property type="entry name" value="Acetyltransf_4"/>
    <property type="match status" value="1"/>
</dbReference>
<comment type="caution">
    <text evidence="4">The sequence shown here is derived from an EMBL/GenBank/DDBJ whole genome shotgun (WGS) entry which is preliminary data.</text>
</comment>
<dbReference type="PANTHER" id="PTHR43072:SF23">
    <property type="entry name" value="UPF0039 PROTEIN C11D3.02C"/>
    <property type="match status" value="1"/>
</dbReference>
<feature type="domain" description="N-acetyltransferase" evidence="3">
    <location>
        <begin position="1"/>
        <end position="161"/>
    </location>
</feature>
<keyword evidence="2" id="KW-0012">Acyltransferase</keyword>
<keyword evidence="1 4" id="KW-0808">Transferase</keyword>
<reference evidence="4 5" key="1">
    <citation type="submission" date="2019-01" db="EMBL/GenBank/DDBJ databases">
        <title>Draft genome sequences of the type strains of six Macrococcus species.</title>
        <authorList>
            <person name="Mazhar S."/>
            <person name="Altermann E."/>
            <person name="Hill C."/>
            <person name="Mcauliffe O."/>
        </authorList>
    </citation>
    <scope>NUCLEOTIDE SEQUENCE [LARGE SCALE GENOMIC DNA]</scope>
    <source>
        <strain evidence="4 5">CCM4809</strain>
    </source>
</reference>
<dbReference type="PANTHER" id="PTHR43072">
    <property type="entry name" value="N-ACETYLTRANSFERASE"/>
    <property type="match status" value="1"/>
</dbReference>
<dbReference type="SUPFAM" id="SSF55729">
    <property type="entry name" value="Acyl-CoA N-acyltransferases (Nat)"/>
    <property type="match status" value="1"/>
</dbReference>
<dbReference type="AlphaFoldDB" id="A0A4R6BMY9"/>
<dbReference type="OrthoDB" id="9798006at2"/>
<dbReference type="CDD" id="cd04301">
    <property type="entry name" value="NAT_SF"/>
    <property type="match status" value="1"/>
</dbReference>
<dbReference type="Gene3D" id="3.40.630.30">
    <property type="match status" value="1"/>
</dbReference>
<dbReference type="GO" id="GO:0016747">
    <property type="term" value="F:acyltransferase activity, transferring groups other than amino-acyl groups"/>
    <property type="evidence" value="ECO:0007669"/>
    <property type="project" value="InterPro"/>
</dbReference>
<sequence length="161" mass="18838">MNIRHAELRDIPFITEIYNQGIEDGVATLEARGKTEEEMTAWLFDRAERYRVLVIEDENVVIGWTALQPYRFRAAYEGVAEFSIYIARYQRGRGVGRLLLNALQSEAKENNFYKLLLMVLEINESAYQLYLKSGFRTVGIFEKHGYHNGNFYNVRVMEKLL</sequence>
<dbReference type="PROSITE" id="PS51186">
    <property type="entry name" value="GNAT"/>
    <property type="match status" value="1"/>
</dbReference>
<dbReference type="InterPro" id="IPR016181">
    <property type="entry name" value="Acyl_CoA_acyltransferase"/>
</dbReference>
<evidence type="ECO:0000259" key="3">
    <source>
        <dbReference type="PROSITE" id="PS51186"/>
    </source>
</evidence>
<proteinExistence type="predicted"/>
<dbReference type="EMBL" id="SCWE01000001">
    <property type="protein sequence ID" value="TDM03108.1"/>
    <property type="molecule type" value="Genomic_DNA"/>
</dbReference>
<dbReference type="RefSeq" id="WP_133429196.1">
    <property type="nucleotide sequence ID" value="NZ_BMCC01000001.1"/>
</dbReference>
<accession>A0A4R6BMY9</accession>
<organism evidence="4 5">
    <name type="scientific">Macrococcus hajekii</name>
    <dbReference type="NCBI Taxonomy" id="198482"/>
    <lineage>
        <taxon>Bacteria</taxon>
        <taxon>Bacillati</taxon>
        <taxon>Bacillota</taxon>
        <taxon>Bacilli</taxon>
        <taxon>Bacillales</taxon>
        <taxon>Staphylococcaceae</taxon>
        <taxon>Macrococcus</taxon>
    </lineage>
</organism>
<name>A0A4R6BMY9_9STAP</name>
<dbReference type="InterPro" id="IPR000182">
    <property type="entry name" value="GNAT_dom"/>
</dbReference>
<evidence type="ECO:0000313" key="5">
    <source>
        <dbReference type="Proteomes" id="UP000295328"/>
    </source>
</evidence>